<dbReference type="InterPro" id="IPR050741">
    <property type="entry name" value="Acyl-CoA_dehydrogenase"/>
</dbReference>
<protein>
    <submittedName>
        <fullName evidence="5">Acyl-CoA dehydrogenase</fullName>
    </submittedName>
</protein>
<name>A0A1H7C7A5_9ACTN</name>
<comment type="similarity">
    <text evidence="2">Belongs to the HpaH/HsaA monooxygenase family.</text>
</comment>
<dbReference type="Proteomes" id="UP000198707">
    <property type="component" value="Unassembled WGS sequence"/>
</dbReference>
<dbReference type="PANTHER" id="PTHR48083">
    <property type="entry name" value="MEDIUM-CHAIN SPECIFIC ACYL-COA DEHYDROGENASE, MITOCHONDRIAL-RELATED"/>
    <property type="match status" value="1"/>
</dbReference>
<dbReference type="InterPro" id="IPR013786">
    <property type="entry name" value="AcylCoA_DH/ox_N"/>
</dbReference>
<dbReference type="GO" id="GO:0016712">
    <property type="term" value="F:oxidoreductase activity, acting on paired donors, with incorporation or reduction of molecular oxygen, reduced flavin or flavoprotein as one donor, and incorporation of one atom of oxygen"/>
    <property type="evidence" value="ECO:0007669"/>
    <property type="project" value="TreeGrafter"/>
</dbReference>
<dbReference type="InterPro" id="IPR009100">
    <property type="entry name" value="AcylCoA_DH/oxidase_NM_dom_sf"/>
</dbReference>
<evidence type="ECO:0000256" key="2">
    <source>
        <dbReference type="ARBA" id="ARBA00049661"/>
    </source>
</evidence>
<proteinExistence type="inferred from homology"/>
<dbReference type="OrthoDB" id="3404950at2"/>
<dbReference type="RefSeq" id="WP_092381604.1">
    <property type="nucleotide sequence ID" value="NZ_BOPI01000004.1"/>
</dbReference>
<dbReference type="AlphaFoldDB" id="A0A1H7C7A5"/>
<gene>
    <name evidence="5" type="ORF">SAMN05443287_10854</name>
</gene>
<organism evidence="5 6">
    <name type="scientific">Micromonospora phaseoli</name>
    <dbReference type="NCBI Taxonomy" id="1144548"/>
    <lineage>
        <taxon>Bacteria</taxon>
        <taxon>Bacillati</taxon>
        <taxon>Actinomycetota</taxon>
        <taxon>Actinomycetes</taxon>
        <taxon>Micromonosporales</taxon>
        <taxon>Micromonosporaceae</taxon>
        <taxon>Micromonospora</taxon>
    </lineage>
</organism>
<dbReference type="Gene3D" id="1.10.540.10">
    <property type="entry name" value="Acyl-CoA dehydrogenase/oxidase, N-terminal domain"/>
    <property type="match status" value="1"/>
</dbReference>
<evidence type="ECO:0000313" key="6">
    <source>
        <dbReference type="Proteomes" id="UP000198707"/>
    </source>
</evidence>
<dbReference type="EMBL" id="FNYV01000008">
    <property type="protein sequence ID" value="SEJ81495.1"/>
    <property type="molecule type" value="Genomic_DNA"/>
</dbReference>
<feature type="domain" description="Acyl-CoA dehydrogenase/oxidase N-terminal" evidence="3">
    <location>
        <begin position="27"/>
        <end position="87"/>
    </location>
</feature>
<dbReference type="Pfam" id="PF08028">
    <property type="entry name" value="Acyl-CoA_dh_2"/>
    <property type="match status" value="1"/>
</dbReference>
<evidence type="ECO:0000259" key="4">
    <source>
        <dbReference type="Pfam" id="PF08028"/>
    </source>
</evidence>
<dbReference type="InterPro" id="IPR046373">
    <property type="entry name" value="Acyl-CoA_Oxase/DH_mid-dom_sf"/>
</dbReference>
<dbReference type="Gene3D" id="1.20.140.10">
    <property type="entry name" value="Butyryl-CoA Dehydrogenase, subunit A, domain 3"/>
    <property type="match status" value="1"/>
</dbReference>
<dbReference type="SUPFAM" id="SSF47203">
    <property type="entry name" value="Acyl-CoA dehydrogenase C-terminal domain-like"/>
    <property type="match status" value="1"/>
</dbReference>
<dbReference type="PIRSF" id="PIRSF016578">
    <property type="entry name" value="HsaA"/>
    <property type="match status" value="1"/>
</dbReference>
<accession>A0A1H7C7A5</accession>
<dbReference type="STRING" id="1144548.SAMN05443287_10854"/>
<evidence type="ECO:0000259" key="3">
    <source>
        <dbReference type="Pfam" id="PF02771"/>
    </source>
</evidence>
<dbReference type="GO" id="GO:0033539">
    <property type="term" value="P:fatty acid beta-oxidation using acyl-CoA dehydrogenase"/>
    <property type="evidence" value="ECO:0007669"/>
    <property type="project" value="TreeGrafter"/>
</dbReference>
<feature type="domain" description="Acyl-CoA dehydrogenase C-terminal" evidence="4">
    <location>
        <begin position="240"/>
        <end position="370"/>
    </location>
</feature>
<dbReference type="GO" id="GO:0005737">
    <property type="term" value="C:cytoplasm"/>
    <property type="evidence" value="ECO:0007669"/>
    <property type="project" value="TreeGrafter"/>
</dbReference>
<dbReference type="Pfam" id="PF02771">
    <property type="entry name" value="Acyl-CoA_dh_N"/>
    <property type="match status" value="1"/>
</dbReference>
<keyword evidence="6" id="KW-1185">Reference proteome</keyword>
<dbReference type="GO" id="GO:0050660">
    <property type="term" value="F:flavin adenine dinucleotide binding"/>
    <property type="evidence" value="ECO:0007669"/>
    <property type="project" value="InterPro"/>
</dbReference>
<evidence type="ECO:0000313" key="5">
    <source>
        <dbReference type="EMBL" id="SEJ81495.1"/>
    </source>
</evidence>
<dbReference type="InterPro" id="IPR036250">
    <property type="entry name" value="AcylCo_DH-like_C"/>
</dbReference>
<reference evidence="6" key="1">
    <citation type="submission" date="2016-10" db="EMBL/GenBank/DDBJ databases">
        <authorList>
            <person name="Varghese N."/>
            <person name="Submissions S."/>
        </authorList>
    </citation>
    <scope>NUCLEOTIDE SEQUENCE [LARGE SCALE GENOMIC DNA]</scope>
    <source>
        <strain evidence="6">CGMCC 4.7038</strain>
    </source>
</reference>
<keyword evidence="1" id="KW-0560">Oxidoreductase</keyword>
<dbReference type="GO" id="GO:0003995">
    <property type="term" value="F:acyl-CoA dehydrogenase activity"/>
    <property type="evidence" value="ECO:0007669"/>
    <property type="project" value="TreeGrafter"/>
</dbReference>
<sequence>MSNDLPGRAELVRRASDLVPTLRTFSAWHEENRRIHDEAVAALAQAGVFRLRTPLTYGGYECDTRTLVDVAAELARGDGSAAWTASVYWIPTWMASHFPDHVQDSVFTSPDSLICGTLSPSAMASPAEGGIVVNGKWGFITGALHSGWQAIIAVLLAPEAEPMPVIALVPTSELEVVDDWHTAGLKGTGSVSTVARDLFVPQERFLPLGAVLQGQGASHANKSSRIYQAPLLPVAAASSVGVALGLAKAALDAFVQRLDDRKITYTDYASQREAPITHLRLADAATRIDEAEFHAHRLAATVDRKAAEQAAWTMHERVLARADMGAAVQRAREAVDLLADASGGSSIYLDVPIQRIQRDIQAMSLHALMHPDTNAELYGRLLSGLGPNSLYV</sequence>
<dbReference type="SUPFAM" id="SSF56645">
    <property type="entry name" value="Acyl-CoA dehydrogenase NM domain-like"/>
    <property type="match status" value="1"/>
</dbReference>
<evidence type="ECO:0000256" key="1">
    <source>
        <dbReference type="ARBA" id="ARBA00023002"/>
    </source>
</evidence>
<dbReference type="InterPro" id="IPR013107">
    <property type="entry name" value="Acyl-CoA_DH_C"/>
</dbReference>
<dbReference type="PANTHER" id="PTHR48083:SF19">
    <property type="entry name" value="FLAVIN-DEPENDENT MONOOXYGENASE, OXYGENASE SUBUNIT HSAA"/>
    <property type="match status" value="1"/>
</dbReference>
<dbReference type="InterPro" id="IPR037069">
    <property type="entry name" value="AcylCoA_DH/ox_N_sf"/>
</dbReference>
<dbReference type="Gene3D" id="2.40.110.10">
    <property type="entry name" value="Butyryl-CoA Dehydrogenase, subunit A, domain 2"/>
    <property type="match status" value="1"/>
</dbReference>